<feature type="compositionally biased region" description="Pro residues" evidence="1">
    <location>
        <begin position="133"/>
        <end position="152"/>
    </location>
</feature>
<feature type="region of interest" description="Disordered" evidence="1">
    <location>
        <begin position="14"/>
        <end position="59"/>
    </location>
</feature>
<organism evidence="2 3">
    <name type="scientific">Puccinia graminis f. sp. tritici</name>
    <dbReference type="NCBI Taxonomy" id="56615"/>
    <lineage>
        <taxon>Eukaryota</taxon>
        <taxon>Fungi</taxon>
        <taxon>Dikarya</taxon>
        <taxon>Basidiomycota</taxon>
        <taxon>Pucciniomycotina</taxon>
        <taxon>Pucciniomycetes</taxon>
        <taxon>Pucciniales</taxon>
        <taxon>Pucciniaceae</taxon>
        <taxon>Puccinia</taxon>
    </lineage>
</organism>
<dbReference type="Proteomes" id="UP000324748">
    <property type="component" value="Unassembled WGS sequence"/>
</dbReference>
<accession>A0A5B0MP43</accession>
<reference evidence="2 3" key="1">
    <citation type="submission" date="2019-05" db="EMBL/GenBank/DDBJ databases">
        <title>Emergence of the Ug99 lineage of the wheat stem rust pathogen through somatic hybridization.</title>
        <authorList>
            <person name="Li F."/>
            <person name="Upadhyaya N.M."/>
            <person name="Sperschneider J."/>
            <person name="Matny O."/>
            <person name="Nguyen-Phuc H."/>
            <person name="Mago R."/>
            <person name="Raley C."/>
            <person name="Miller M.E."/>
            <person name="Silverstein K.A.T."/>
            <person name="Henningsen E."/>
            <person name="Hirsch C.D."/>
            <person name="Visser B."/>
            <person name="Pretorius Z.A."/>
            <person name="Steffenson B.J."/>
            <person name="Schwessinger B."/>
            <person name="Dodds P.N."/>
            <person name="Figueroa M."/>
        </authorList>
    </citation>
    <scope>NUCLEOTIDE SEQUENCE [LARGE SCALE GENOMIC DNA]</scope>
    <source>
        <strain evidence="2">21-0</strain>
    </source>
</reference>
<dbReference type="AlphaFoldDB" id="A0A5B0MP43"/>
<dbReference type="EMBL" id="VSWC01000144">
    <property type="protein sequence ID" value="KAA1077784.1"/>
    <property type="molecule type" value="Genomic_DNA"/>
</dbReference>
<keyword evidence="3" id="KW-1185">Reference proteome</keyword>
<proteinExistence type="predicted"/>
<sequence length="152" mass="16613">MGLIKPIVDSLITIGAKDEPEDPEDDSVARPSDVSMPSLPPSLPKLSSQHSTLESKNASAVPIPPYVRLPLWLLELLSQAALCSFSHTSNSYGPSSTQVWKIHLWETQTTILKHKIKQQNKARYIPSPDHANPAPPNCSPTMPTPLHPTVPD</sequence>
<evidence type="ECO:0000313" key="3">
    <source>
        <dbReference type="Proteomes" id="UP000324748"/>
    </source>
</evidence>
<gene>
    <name evidence="2" type="ORF">PGT21_019810</name>
</gene>
<evidence type="ECO:0000256" key="1">
    <source>
        <dbReference type="SAM" id="MobiDB-lite"/>
    </source>
</evidence>
<name>A0A5B0MP43_PUCGR</name>
<protein>
    <submittedName>
        <fullName evidence="2">Uncharacterized protein</fullName>
    </submittedName>
</protein>
<evidence type="ECO:0000313" key="2">
    <source>
        <dbReference type="EMBL" id="KAA1077784.1"/>
    </source>
</evidence>
<feature type="region of interest" description="Disordered" evidence="1">
    <location>
        <begin position="128"/>
        <end position="152"/>
    </location>
</feature>
<comment type="caution">
    <text evidence="2">The sequence shown here is derived from an EMBL/GenBank/DDBJ whole genome shotgun (WGS) entry which is preliminary data.</text>
</comment>